<dbReference type="VEuPathDB" id="FungiDB:TRICI_003657"/>
<dbReference type="GO" id="GO:0005525">
    <property type="term" value="F:GTP binding"/>
    <property type="evidence" value="ECO:0007669"/>
    <property type="project" value="UniProtKB-KW"/>
</dbReference>
<dbReference type="SUPFAM" id="SSF52540">
    <property type="entry name" value="P-loop containing nucleoside triphosphate hydrolases"/>
    <property type="match status" value="1"/>
</dbReference>
<evidence type="ECO:0000256" key="2">
    <source>
        <dbReference type="ARBA" id="ARBA00004555"/>
    </source>
</evidence>
<comment type="caution">
    <text evidence="13">The sequence shown here is derived from an EMBL/GenBank/DDBJ whole genome shotgun (WGS) entry which is preliminary data.</text>
</comment>
<reference evidence="13" key="1">
    <citation type="journal article" date="2019" name="G3 (Bethesda)">
        <title>Genome Assemblies of Two Rare Opportunistic Yeast Pathogens: Diutina rugosa (syn. Candida rugosa) and Trichomonascus ciferrii (syn. Candida ciferrii).</title>
        <authorList>
            <person name="Mixao V."/>
            <person name="Saus E."/>
            <person name="Hansen A.P."/>
            <person name="Lass-Florl C."/>
            <person name="Gabaldon T."/>
        </authorList>
    </citation>
    <scope>NUCLEOTIDE SEQUENCE</scope>
    <source>
        <strain evidence="13">CBS 4856</strain>
    </source>
</reference>
<evidence type="ECO:0000256" key="1">
    <source>
        <dbReference type="ARBA" id="ARBA00004240"/>
    </source>
</evidence>
<keyword evidence="5 11" id="KW-0547">Nucleotide-binding</keyword>
<dbReference type="OrthoDB" id="2011769at2759"/>
<keyword evidence="14" id="KW-1185">Reference proteome</keyword>
<dbReference type="EMBL" id="SWFS01000267">
    <property type="protein sequence ID" value="KAA8911971.1"/>
    <property type="molecule type" value="Genomic_DNA"/>
</dbReference>
<evidence type="ECO:0008006" key="15">
    <source>
        <dbReference type="Google" id="ProtNLM"/>
    </source>
</evidence>
<dbReference type="Pfam" id="PF00025">
    <property type="entry name" value="Arf"/>
    <property type="match status" value="1"/>
</dbReference>
<dbReference type="AlphaFoldDB" id="A0A642V381"/>
<keyword evidence="6" id="KW-0256">Endoplasmic reticulum</keyword>
<dbReference type="PRINTS" id="PR00328">
    <property type="entry name" value="SAR1GTPBP"/>
</dbReference>
<feature type="binding site" evidence="11">
    <location>
        <position position="80"/>
    </location>
    <ligand>
        <name>GTP</name>
        <dbReference type="ChEBI" id="CHEBI:37565"/>
    </ligand>
</feature>
<dbReference type="InterPro" id="IPR027417">
    <property type="entry name" value="P-loop_NTPase"/>
</dbReference>
<dbReference type="Proteomes" id="UP000761534">
    <property type="component" value="Unassembled WGS sequence"/>
</dbReference>
<keyword evidence="9" id="KW-0333">Golgi apparatus</keyword>
<feature type="binding site" evidence="12">
    <location>
        <begin position="77"/>
        <end position="80"/>
    </location>
    <ligand>
        <name>GTP</name>
        <dbReference type="ChEBI" id="CHEBI:37565"/>
    </ligand>
</feature>
<keyword evidence="7" id="KW-0931">ER-Golgi transport</keyword>
<proteinExistence type="inferred from homology"/>
<evidence type="ECO:0000256" key="10">
    <source>
        <dbReference type="ARBA" id="ARBA00023134"/>
    </source>
</evidence>
<evidence type="ECO:0000256" key="12">
    <source>
        <dbReference type="PIRSR" id="PIRSR606689-1"/>
    </source>
</evidence>
<accession>A0A642V381</accession>
<dbReference type="PANTHER" id="PTHR45684">
    <property type="entry name" value="RE74312P"/>
    <property type="match status" value="1"/>
</dbReference>
<dbReference type="SMART" id="SM00178">
    <property type="entry name" value="SAR"/>
    <property type="match status" value="1"/>
</dbReference>
<evidence type="ECO:0000256" key="4">
    <source>
        <dbReference type="ARBA" id="ARBA00022448"/>
    </source>
</evidence>
<keyword evidence="4" id="KW-0813">Transport</keyword>
<keyword evidence="10 12" id="KW-0342">GTP-binding</keyword>
<evidence type="ECO:0000256" key="8">
    <source>
        <dbReference type="ARBA" id="ARBA00022927"/>
    </source>
</evidence>
<comment type="similarity">
    <text evidence="3">Belongs to the small GTPase superfamily. SAR1 family.</text>
</comment>
<dbReference type="GO" id="GO:0006886">
    <property type="term" value="P:intracellular protein transport"/>
    <property type="evidence" value="ECO:0007669"/>
    <property type="project" value="InterPro"/>
</dbReference>
<evidence type="ECO:0000313" key="14">
    <source>
        <dbReference type="Proteomes" id="UP000761534"/>
    </source>
</evidence>
<gene>
    <name evidence="13" type="ORF">TRICI_003657</name>
</gene>
<evidence type="ECO:0000256" key="5">
    <source>
        <dbReference type="ARBA" id="ARBA00022741"/>
    </source>
</evidence>
<comment type="subcellular location">
    <subcellularLocation>
        <location evidence="1">Endoplasmic reticulum</location>
    </subcellularLocation>
    <subcellularLocation>
        <location evidence="2">Golgi apparatus</location>
    </subcellularLocation>
</comment>
<feature type="binding site" evidence="11">
    <location>
        <position position="78"/>
    </location>
    <ligand>
        <name>GTP</name>
        <dbReference type="ChEBI" id="CHEBI:37565"/>
    </ligand>
</feature>
<evidence type="ECO:0000256" key="6">
    <source>
        <dbReference type="ARBA" id="ARBA00022824"/>
    </source>
</evidence>
<dbReference type="GO" id="GO:0003924">
    <property type="term" value="F:GTPase activity"/>
    <property type="evidence" value="ECO:0007669"/>
    <property type="project" value="InterPro"/>
</dbReference>
<dbReference type="GO" id="GO:0005794">
    <property type="term" value="C:Golgi apparatus"/>
    <property type="evidence" value="ECO:0007669"/>
    <property type="project" value="UniProtKB-SubCell"/>
</dbReference>
<dbReference type="PROSITE" id="PS51422">
    <property type="entry name" value="SAR1"/>
    <property type="match status" value="1"/>
</dbReference>
<feature type="binding site" evidence="11">
    <location>
        <position position="121"/>
    </location>
    <ligand>
        <name>GTP</name>
        <dbReference type="ChEBI" id="CHEBI:37565"/>
    </ligand>
</feature>
<sequence>MAVLLTCEFRTTDWPLFSQPFILVTRRLWKDYFPEVDGIVFLVDAADKDRFVESKEELDALFAIEELSKVPFLVLGNKIDSAEAVSEEELRHVLGLYQTTGKGKVPVEGNIRPLEIFMCSVVMRQGYGEGIRWLSQYV</sequence>
<organism evidence="13 14">
    <name type="scientific">Trichomonascus ciferrii</name>
    <dbReference type="NCBI Taxonomy" id="44093"/>
    <lineage>
        <taxon>Eukaryota</taxon>
        <taxon>Fungi</taxon>
        <taxon>Dikarya</taxon>
        <taxon>Ascomycota</taxon>
        <taxon>Saccharomycotina</taxon>
        <taxon>Dipodascomycetes</taxon>
        <taxon>Dipodascales</taxon>
        <taxon>Trichomonascaceae</taxon>
        <taxon>Trichomonascus</taxon>
        <taxon>Trichomonascus ciferrii complex</taxon>
    </lineage>
</organism>
<name>A0A642V381_9ASCO</name>
<feature type="binding site" evidence="11">
    <location>
        <position position="122"/>
    </location>
    <ligand>
        <name>GTP</name>
        <dbReference type="ChEBI" id="CHEBI:37565"/>
    </ligand>
</feature>
<dbReference type="InterPro" id="IPR006689">
    <property type="entry name" value="Small_GTPase_ARF/SAR"/>
</dbReference>
<feature type="binding site" evidence="11">
    <location>
        <position position="77"/>
    </location>
    <ligand>
        <name>GTP</name>
        <dbReference type="ChEBI" id="CHEBI:37565"/>
    </ligand>
</feature>
<protein>
    <recommendedName>
        <fullName evidence="15">Small COPII coat GTPase SAR1</fullName>
    </recommendedName>
</protein>
<evidence type="ECO:0000256" key="11">
    <source>
        <dbReference type="PIRSR" id="PIRSR606687-2"/>
    </source>
</evidence>
<evidence type="ECO:0000256" key="3">
    <source>
        <dbReference type="ARBA" id="ARBA00007507"/>
    </source>
</evidence>
<dbReference type="GO" id="GO:0005783">
    <property type="term" value="C:endoplasmic reticulum"/>
    <property type="evidence" value="ECO:0007669"/>
    <property type="project" value="UniProtKB-SubCell"/>
</dbReference>
<evidence type="ECO:0000256" key="7">
    <source>
        <dbReference type="ARBA" id="ARBA00022892"/>
    </source>
</evidence>
<keyword evidence="8" id="KW-0653">Protein transport</keyword>
<dbReference type="Gene3D" id="3.40.50.300">
    <property type="entry name" value="P-loop containing nucleotide triphosphate hydrolases"/>
    <property type="match status" value="1"/>
</dbReference>
<dbReference type="InterPro" id="IPR006687">
    <property type="entry name" value="Small_GTPase_SAR1"/>
</dbReference>
<evidence type="ECO:0000256" key="9">
    <source>
        <dbReference type="ARBA" id="ARBA00023034"/>
    </source>
</evidence>
<evidence type="ECO:0000313" key="13">
    <source>
        <dbReference type="EMBL" id="KAA8911971.1"/>
    </source>
</evidence>
<dbReference type="GO" id="GO:0016192">
    <property type="term" value="P:vesicle-mediated transport"/>
    <property type="evidence" value="ECO:0007669"/>
    <property type="project" value="UniProtKB-KW"/>
</dbReference>